<feature type="signal peptide" evidence="1">
    <location>
        <begin position="1"/>
        <end position="20"/>
    </location>
</feature>
<reference evidence="2 3" key="1">
    <citation type="submission" date="2019-12" db="EMBL/GenBank/DDBJ databases">
        <title>Chitinophaga sp. strain ysch24 (GDMCC 1.1355), whole genome shotgun sequence.</title>
        <authorList>
            <person name="Zhang X."/>
        </authorList>
    </citation>
    <scope>NUCLEOTIDE SEQUENCE [LARGE SCALE GENOMIC DNA]</scope>
    <source>
        <strain evidence="3">ysch24</strain>
    </source>
</reference>
<protein>
    <submittedName>
        <fullName evidence="2">Uncharacterized protein</fullName>
    </submittedName>
</protein>
<feature type="chain" id="PRO_5029561724" evidence="1">
    <location>
        <begin position="21"/>
        <end position="204"/>
    </location>
</feature>
<sequence>MRQLAFSFLFCVAITGTASAQKGTSIYDTHQLKKGIYKDFKEFRANAPSQTGTLVVKEKTPAAQVYLLAAPSELHIVDSAGQEHKVKKYWGYSDGSNIYIKDNGLNKLEEIGYYCLYQIRAITSVTPNRGTEGIIFSNTPPPTTNRKVLNIVTGDIYDLTFYNLRKYILPQDTALLREFYQDRQNKEKLVYYIRKFNQRNTPAF</sequence>
<evidence type="ECO:0000313" key="3">
    <source>
        <dbReference type="Proteomes" id="UP000461730"/>
    </source>
</evidence>
<dbReference type="RefSeq" id="WP_157304524.1">
    <property type="nucleotide sequence ID" value="NZ_WRXN01000001.1"/>
</dbReference>
<dbReference type="AlphaFoldDB" id="A0A7K1TYE8"/>
<accession>A0A7K1TYE8</accession>
<name>A0A7K1TYE8_9BACT</name>
<keyword evidence="1" id="KW-0732">Signal</keyword>
<dbReference type="EMBL" id="WRXN01000001">
    <property type="protein sequence ID" value="MVT07123.1"/>
    <property type="molecule type" value="Genomic_DNA"/>
</dbReference>
<comment type="caution">
    <text evidence="2">The sequence shown here is derived from an EMBL/GenBank/DDBJ whole genome shotgun (WGS) entry which is preliminary data.</text>
</comment>
<evidence type="ECO:0000256" key="1">
    <source>
        <dbReference type="SAM" id="SignalP"/>
    </source>
</evidence>
<organism evidence="2 3">
    <name type="scientific">Chitinophaga tropicalis</name>
    <dbReference type="NCBI Taxonomy" id="2683588"/>
    <lineage>
        <taxon>Bacteria</taxon>
        <taxon>Pseudomonadati</taxon>
        <taxon>Bacteroidota</taxon>
        <taxon>Chitinophagia</taxon>
        <taxon>Chitinophagales</taxon>
        <taxon>Chitinophagaceae</taxon>
        <taxon>Chitinophaga</taxon>
    </lineage>
</organism>
<evidence type="ECO:0000313" key="2">
    <source>
        <dbReference type="EMBL" id="MVT07123.1"/>
    </source>
</evidence>
<gene>
    <name evidence="2" type="ORF">GO493_02535</name>
</gene>
<proteinExistence type="predicted"/>
<keyword evidence="3" id="KW-1185">Reference proteome</keyword>
<dbReference type="Proteomes" id="UP000461730">
    <property type="component" value="Unassembled WGS sequence"/>
</dbReference>